<evidence type="ECO:0000313" key="1">
    <source>
        <dbReference type="EMBL" id="PCJ18258.1"/>
    </source>
</evidence>
<sequence length="270" mass="29948">MSKANELNIVCTYWGARMKRYASVLSASITEHCPAATQHLRDVPKPDYHRALRPDLMAHARQAESWRDMAMSLPDGPAVFLDADMIVTGDLSDAFRDSPVTMDGVGRVNPNNPIGVTARAARFRFNAGALYAHLNGKSRQFINDWHNDTQHALHGDTDRLDRMIRDWASVDQAALASLALGNSGVVELPCAKYNSVDQTWNDINDDTRVVHLKGKLRQTIDTIDTVGIPVNERKCLIEQNLKPNVQHVVDHWHALARGIDEKNNKGGAAA</sequence>
<protein>
    <recommendedName>
        <fullName evidence="3">Nucleotide-diphospho-sugar transferase domain-containing protein</fullName>
    </recommendedName>
</protein>
<dbReference type="SUPFAM" id="SSF53448">
    <property type="entry name" value="Nucleotide-diphospho-sugar transferases"/>
    <property type="match status" value="1"/>
</dbReference>
<name>A0A2A5AHL4_9GAMM</name>
<proteinExistence type="predicted"/>
<dbReference type="Proteomes" id="UP000218327">
    <property type="component" value="Unassembled WGS sequence"/>
</dbReference>
<accession>A0A2A5AHL4</accession>
<organism evidence="1 2">
    <name type="scientific">SAR86 cluster bacterium</name>
    <dbReference type="NCBI Taxonomy" id="2030880"/>
    <lineage>
        <taxon>Bacteria</taxon>
        <taxon>Pseudomonadati</taxon>
        <taxon>Pseudomonadota</taxon>
        <taxon>Gammaproteobacteria</taxon>
        <taxon>SAR86 cluster</taxon>
    </lineage>
</organism>
<gene>
    <name evidence="1" type="ORF">COA96_16695</name>
</gene>
<dbReference type="EMBL" id="NVVJ01000101">
    <property type="protein sequence ID" value="PCJ18258.1"/>
    <property type="molecule type" value="Genomic_DNA"/>
</dbReference>
<reference evidence="2" key="1">
    <citation type="submission" date="2017-08" db="EMBL/GenBank/DDBJ databases">
        <title>A dynamic microbial community with high functional redundancy inhabits the cold, oxic subseafloor aquifer.</title>
        <authorList>
            <person name="Tully B.J."/>
            <person name="Wheat C.G."/>
            <person name="Glazer B.T."/>
            <person name="Huber J.A."/>
        </authorList>
    </citation>
    <scope>NUCLEOTIDE SEQUENCE [LARGE SCALE GENOMIC DNA]</scope>
</reference>
<dbReference type="InterPro" id="IPR029044">
    <property type="entry name" value="Nucleotide-diphossugar_trans"/>
</dbReference>
<evidence type="ECO:0000313" key="2">
    <source>
        <dbReference type="Proteomes" id="UP000218327"/>
    </source>
</evidence>
<dbReference type="AlphaFoldDB" id="A0A2A5AHL4"/>
<dbReference type="Gene3D" id="3.90.550.10">
    <property type="entry name" value="Spore Coat Polysaccharide Biosynthesis Protein SpsA, Chain A"/>
    <property type="match status" value="1"/>
</dbReference>
<evidence type="ECO:0008006" key="3">
    <source>
        <dbReference type="Google" id="ProtNLM"/>
    </source>
</evidence>
<comment type="caution">
    <text evidence="1">The sequence shown here is derived from an EMBL/GenBank/DDBJ whole genome shotgun (WGS) entry which is preliminary data.</text>
</comment>